<feature type="region of interest" description="Disordered" evidence="1">
    <location>
        <begin position="23"/>
        <end position="49"/>
    </location>
</feature>
<accession>A0A643BRI3</accession>
<proteinExistence type="predicted"/>
<dbReference type="AlphaFoldDB" id="A0A643BRI3"/>
<dbReference type="EMBL" id="SGJD01005366">
    <property type="protein sequence ID" value="KAB0390524.1"/>
    <property type="molecule type" value="Genomic_DNA"/>
</dbReference>
<feature type="region of interest" description="Disordered" evidence="1">
    <location>
        <begin position="70"/>
        <end position="94"/>
    </location>
</feature>
<evidence type="ECO:0000313" key="2">
    <source>
        <dbReference type="EMBL" id="KAB0390524.1"/>
    </source>
</evidence>
<evidence type="ECO:0000256" key="1">
    <source>
        <dbReference type="SAM" id="MobiDB-lite"/>
    </source>
</evidence>
<evidence type="ECO:0000313" key="3">
    <source>
        <dbReference type="Proteomes" id="UP000437017"/>
    </source>
</evidence>
<gene>
    <name evidence="2" type="ORF">E2I00_017506</name>
</gene>
<organism evidence="2 3">
    <name type="scientific">Balaenoptera physalus</name>
    <name type="common">Fin whale</name>
    <name type="synonym">Balaena physalus</name>
    <dbReference type="NCBI Taxonomy" id="9770"/>
    <lineage>
        <taxon>Eukaryota</taxon>
        <taxon>Metazoa</taxon>
        <taxon>Chordata</taxon>
        <taxon>Craniata</taxon>
        <taxon>Vertebrata</taxon>
        <taxon>Euteleostomi</taxon>
        <taxon>Mammalia</taxon>
        <taxon>Eutheria</taxon>
        <taxon>Laurasiatheria</taxon>
        <taxon>Artiodactyla</taxon>
        <taxon>Whippomorpha</taxon>
        <taxon>Cetacea</taxon>
        <taxon>Mysticeti</taxon>
        <taxon>Balaenopteridae</taxon>
        <taxon>Balaenoptera</taxon>
    </lineage>
</organism>
<keyword evidence="3" id="KW-1185">Reference proteome</keyword>
<comment type="caution">
    <text evidence="2">The sequence shown here is derived from an EMBL/GenBank/DDBJ whole genome shotgun (WGS) entry which is preliminary data.</text>
</comment>
<name>A0A643BRI3_BALPH</name>
<dbReference type="Proteomes" id="UP000437017">
    <property type="component" value="Unassembled WGS sequence"/>
</dbReference>
<sequence>MGLDVHLPGGLRVAGGVPGYTARGSDCPAPEPLGPAAPRAAGPPQLPGGRPPVAGLHRLLPHLPAHLLLPAHGRGSSSVRQVPGPRAARRRTPAPCLPAQRAAAGPLELLAALHRHLFPPIYSQGGGRRGGHLCLVPHLRQLVSSALVSRDPGPWALPSPQLQPQA</sequence>
<reference evidence="2 3" key="1">
    <citation type="journal article" date="2019" name="PLoS ONE">
        <title>Genomic analyses reveal an absence of contemporary introgressive admixture between fin whales and blue whales, despite known hybrids.</title>
        <authorList>
            <person name="Westbury M.V."/>
            <person name="Petersen B."/>
            <person name="Lorenzen E.D."/>
        </authorList>
    </citation>
    <scope>NUCLEOTIDE SEQUENCE [LARGE SCALE GENOMIC DNA]</scope>
    <source>
        <strain evidence="2">FinWhale-01</strain>
    </source>
</reference>
<protein>
    <submittedName>
        <fullName evidence="2">Uncharacterized protein</fullName>
    </submittedName>
</protein>